<dbReference type="AlphaFoldDB" id="A0AAE1V5G4"/>
<evidence type="ECO:0000313" key="2">
    <source>
        <dbReference type="Proteomes" id="UP001291623"/>
    </source>
</evidence>
<sequence>MAIFRSAYPTYILSWLHCCGSSADHSRGGKAAFALALGKVANVSTKLKFSALIGIDPVDDIDKGNQTPPPVLTPACHVVAKDYGHVGMLDDQTKGVQGKATYCLCKNGKSREPMRRFVGGIVVAFLETYLEENSSDLMAIKDGYVTLPVELQDVDLEVGNLFRGFVLRHGKLELCKTWEKESKLDEEELRGILRISLAFNMRE</sequence>
<protein>
    <submittedName>
        <fullName evidence="1">Uncharacterized protein</fullName>
    </submittedName>
</protein>
<name>A0AAE1V5G4_9SOLA</name>
<comment type="caution">
    <text evidence="1">The sequence shown here is derived from an EMBL/GenBank/DDBJ whole genome shotgun (WGS) entry which is preliminary data.</text>
</comment>
<reference evidence="1" key="1">
    <citation type="submission" date="2023-12" db="EMBL/GenBank/DDBJ databases">
        <title>Genome assembly of Anisodus tanguticus.</title>
        <authorList>
            <person name="Wang Y.-J."/>
        </authorList>
    </citation>
    <scope>NUCLEOTIDE SEQUENCE</scope>
    <source>
        <strain evidence="1">KB-2021</strain>
        <tissue evidence="1">Leaf</tissue>
    </source>
</reference>
<dbReference type="PANTHER" id="PTHR33428">
    <property type="entry name" value="CHLOROPHYLLASE-2, CHLOROPLASTIC"/>
    <property type="match status" value="1"/>
</dbReference>
<evidence type="ECO:0000313" key="1">
    <source>
        <dbReference type="EMBL" id="KAK4357143.1"/>
    </source>
</evidence>
<organism evidence="1 2">
    <name type="scientific">Anisodus tanguticus</name>
    <dbReference type="NCBI Taxonomy" id="243964"/>
    <lineage>
        <taxon>Eukaryota</taxon>
        <taxon>Viridiplantae</taxon>
        <taxon>Streptophyta</taxon>
        <taxon>Embryophyta</taxon>
        <taxon>Tracheophyta</taxon>
        <taxon>Spermatophyta</taxon>
        <taxon>Magnoliopsida</taxon>
        <taxon>eudicotyledons</taxon>
        <taxon>Gunneridae</taxon>
        <taxon>Pentapetalae</taxon>
        <taxon>asterids</taxon>
        <taxon>lamiids</taxon>
        <taxon>Solanales</taxon>
        <taxon>Solanaceae</taxon>
        <taxon>Solanoideae</taxon>
        <taxon>Hyoscyameae</taxon>
        <taxon>Anisodus</taxon>
    </lineage>
</organism>
<dbReference type="Pfam" id="PF07224">
    <property type="entry name" value="Chlorophyllase"/>
    <property type="match status" value="2"/>
</dbReference>
<dbReference type="Proteomes" id="UP001291623">
    <property type="component" value="Unassembled WGS sequence"/>
</dbReference>
<dbReference type="PANTHER" id="PTHR33428:SF13">
    <property type="entry name" value="CHLOROPHYLLASE"/>
    <property type="match status" value="1"/>
</dbReference>
<proteinExistence type="predicted"/>
<gene>
    <name evidence="1" type="ORF">RND71_022753</name>
</gene>
<keyword evidence="2" id="KW-1185">Reference proteome</keyword>
<dbReference type="GO" id="GO:0015996">
    <property type="term" value="P:chlorophyll catabolic process"/>
    <property type="evidence" value="ECO:0007669"/>
    <property type="project" value="TreeGrafter"/>
</dbReference>
<dbReference type="GO" id="GO:0047746">
    <property type="term" value="F:chlorophyllase activity"/>
    <property type="evidence" value="ECO:0007669"/>
    <property type="project" value="TreeGrafter"/>
</dbReference>
<dbReference type="InterPro" id="IPR017395">
    <property type="entry name" value="Chlorophyllase-like"/>
</dbReference>
<dbReference type="EMBL" id="JAVYJV010000012">
    <property type="protein sequence ID" value="KAK4357143.1"/>
    <property type="molecule type" value="Genomic_DNA"/>
</dbReference>
<accession>A0AAE1V5G4</accession>